<keyword evidence="3 8" id="KW-0342">GTP-binding</keyword>
<dbReference type="Pfam" id="PF00025">
    <property type="entry name" value="Arf"/>
    <property type="match status" value="1"/>
</dbReference>
<keyword evidence="12" id="KW-1185">Reference proteome</keyword>
<dbReference type="GO" id="GO:0030010">
    <property type="term" value="P:establishment of cell polarity"/>
    <property type="evidence" value="ECO:0007669"/>
    <property type="project" value="UniProtKB-ARBA"/>
</dbReference>
<dbReference type="InParanoid" id="F6S959"/>
<organism evidence="11 12">
    <name type="scientific">Ciona intestinalis</name>
    <name type="common">Transparent sea squirt</name>
    <name type="synonym">Ascidia intestinalis</name>
    <dbReference type="NCBI Taxonomy" id="7719"/>
    <lineage>
        <taxon>Eukaryota</taxon>
        <taxon>Metazoa</taxon>
        <taxon>Chordata</taxon>
        <taxon>Tunicata</taxon>
        <taxon>Ascidiacea</taxon>
        <taxon>Phlebobranchia</taxon>
        <taxon>Cionidae</taxon>
        <taxon>Ciona</taxon>
    </lineage>
</organism>
<dbReference type="SUPFAM" id="SSF52540">
    <property type="entry name" value="P-loop containing nucleoside triphosphate hydrolases"/>
    <property type="match status" value="1"/>
</dbReference>
<comment type="function">
    <text evidence="4">GTPase that recruits MYO1E to MHC class II-containing vesicles via the effector protein ARL14EP and hence controls the movement of these vesicles along the actin cytoskeleton in dendritic cells.</text>
</comment>
<dbReference type="Gene3D" id="3.40.50.300">
    <property type="entry name" value="P-loop containing nucleotide triphosphate hydrolases"/>
    <property type="match status" value="1"/>
</dbReference>
<keyword evidence="2 8" id="KW-0547">Nucleotide-binding</keyword>
<dbReference type="GO" id="GO:0003924">
    <property type="term" value="F:GTPase activity"/>
    <property type="evidence" value="ECO:0007669"/>
    <property type="project" value="InterPro"/>
</dbReference>
<dbReference type="PANTHER" id="PTHR11711">
    <property type="entry name" value="ADP RIBOSYLATION FACTOR-RELATED"/>
    <property type="match status" value="1"/>
</dbReference>
<comment type="similarity">
    <text evidence="1 10">Belongs to the small GTPase superfamily. Arf family.</text>
</comment>
<reference evidence="11" key="3">
    <citation type="submission" date="2025-08" db="UniProtKB">
        <authorList>
            <consortium name="Ensembl"/>
        </authorList>
    </citation>
    <scope>IDENTIFICATION</scope>
</reference>
<dbReference type="Proteomes" id="UP000008144">
    <property type="component" value="Chromosome 10"/>
</dbReference>
<dbReference type="CDD" id="cd00878">
    <property type="entry name" value="Arf_Arl"/>
    <property type="match status" value="1"/>
</dbReference>
<evidence type="ECO:0000256" key="10">
    <source>
        <dbReference type="RuleBase" id="RU003925"/>
    </source>
</evidence>
<reference evidence="11" key="4">
    <citation type="submission" date="2025-09" db="UniProtKB">
        <authorList>
            <consortium name="Ensembl"/>
        </authorList>
    </citation>
    <scope>IDENTIFICATION</scope>
</reference>
<dbReference type="OMA" id="HYYQNSE"/>
<evidence type="ECO:0000256" key="8">
    <source>
        <dbReference type="PIRSR" id="PIRSR606689-1"/>
    </source>
</evidence>
<feature type="binding site" evidence="9">
    <location>
        <position position="6"/>
    </location>
    <ligand>
        <name>Mg(2+)</name>
        <dbReference type="ChEBI" id="CHEBI:18420"/>
    </ligand>
</feature>
<dbReference type="GO" id="GO:0005737">
    <property type="term" value="C:cytoplasm"/>
    <property type="evidence" value="ECO:0000318"/>
    <property type="project" value="GO_Central"/>
</dbReference>
<dbReference type="HOGENOM" id="CLU_040729_9_2_1"/>
<name>F6S959_CIOIN</name>
<dbReference type="STRING" id="7719.ENSCINP00000026636"/>
<dbReference type="GO" id="GO:0005886">
    <property type="term" value="C:plasma membrane"/>
    <property type="evidence" value="ECO:0000318"/>
    <property type="project" value="GO_Central"/>
</dbReference>
<reference evidence="12" key="1">
    <citation type="journal article" date="2002" name="Science">
        <title>The draft genome of Ciona intestinalis: insights into chordate and vertebrate origins.</title>
        <authorList>
            <person name="Dehal P."/>
            <person name="Satou Y."/>
            <person name="Campbell R.K."/>
            <person name="Chapman J."/>
            <person name="Degnan B."/>
            <person name="De Tomaso A."/>
            <person name="Davidson B."/>
            <person name="Di Gregorio A."/>
            <person name="Gelpke M."/>
            <person name="Goodstein D.M."/>
            <person name="Harafuji N."/>
            <person name="Hastings K.E."/>
            <person name="Ho I."/>
            <person name="Hotta K."/>
            <person name="Huang W."/>
            <person name="Kawashima T."/>
            <person name="Lemaire P."/>
            <person name="Martinez D."/>
            <person name="Meinertzhagen I.A."/>
            <person name="Necula S."/>
            <person name="Nonaka M."/>
            <person name="Putnam N."/>
            <person name="Rash S."/>
            <person name="Saiga H."/>
            <person name="Satake M."/>
            <person name="Terry A."/>
            <person name="Yamada L."/>
            <person name="Wang H.G."/>
            <person name="Awazu S."/>
            <person name="Azumi K."/>
            <person name="Boore J."/>
            <person name="Branno M."/>
            <person name="Chin-Bow S."/>
            <person name="DeSantis R."/>
            <person name="Doyle S."/>
            <person name="Francino P."/>
            <person name="Keys D.N."/>
            <person name="Haga S."/>
            <person name="Hayashi H."/>
            <person name="Hino K."/>
            <person name="Imai K.S."/>
            <person name="Inaba K."/>
            <person name="Kano S."/>
            <person name="Kobayashi K."/>
            <person name="Kobayashi M."/>
            <person name="Lee B.I."/>
            <person name="Makabe K.W."/>
            <person name="Manohar C."/>
            <person name="Matassi G."/>
            <person name="Medina M."/>
            <person name="Mochizuki Y."/>
            <person name="Mount S."/>
            <person name="Morishita T."/>
            <person name="Miura S."/>
            <person name="Nakayama A."/>
            <person name="Nishizaka S."/>
            <person name="Nomoto H."/>
            <person name="Ohta F."/>
            <person name="Oishi K."/>
            <person name="Rigoutsos I."/>
            <person name="Sano M."/>
            <person name="Sasaki A."/>
            <person name="Sasakura Y."/>
            <person name="Shoguchi E."/>
            <person name="Shin-i T."/>
            <person name="Spagnuolo A."/>
            <person name="Stainier D."/>
            <person name="Suzuki M.M."/>
            <person name="Tassy O."/>
            <person name="Takatori N."/>
            <person name="Tokuoka M."/>
            <person name="Yagi K."/>
            <person name="Yoshizaki F."/>
            <person name="Wada S."/>
            <person name="Zhang C."/>
            <person name="Hyatt P.D."/>
            <person name="Larimer F."/>
            <person name="Detter C."/>
            <person name="Doggett N."/>
            <person name="Glavina T."/>
            <person name="Hawkins T."/>
            <person name="Richardson P."/>
            <person name="Lucas S."/>
            <person name="Kohara Y."/>
            <person name="Levine M."/>
            <person name="Satoh N."/>
            <person name="Rokhsar D.S."/>
        </authorList>
    </citation>
    <scope>NUCLEOTIDE SEQUENCE [LARGE SCALE GENOMIC DNA]</scope>
</reference>
<dbReference type="PROSITE" id="PS51419">
    <property type="entry name" value="RAB"/>
    <property type="match status" value="1"/>
</dbReference>
<feature type="binding site" evidence="8">
    <location>
        <position position="46"/>
    </location>
    <ligand>
        <name>GTP</name>
        <dbReference type="ChEBI" id="CHEBI:37565"/>
    </ligand>
</feature>
<evidence type="ECO:0000256" key="4">
    <source>
        <dbReference type="ARBA" id="ARBA00054077"/>
    </source>
</evidence>
<dbReference type="SMART" id="SM00178">
    <property type="entry name" value="SAR"/>
    <property type="match status" value="1"/>
</dbReference>
<evidence type="ECO:0000256" key="2">
    <source>
        <dbReference type="ARBA" id="ARBA00022741"/>
    </source>
</evidence>
<accession>F6S959</accession>
<dbReference type="GeneTree" id="ENSGT00940000165938"/>
<proteinExistence type="inferred from homology"/>
<evidence type="ECO:0000313" key="11">
    <source>
        <dbReference type="Ensembl" id="ENSCINP00000026636.2"/>
    </source>
</evidence>
<dbReference type="NCBIfam" id="TIGR00231">
    <property type="entry name" value="small_GTP"/>
    <property type="match status" value="1"/>
</dbReference>
<dbReference type="GO" id="GO:0046872">
    <property type="term" value="F:metal ion binding"/>
    <property type="evidence" value="ECO:0007669"/>
    <property type="project" value="UniProtKB-KW"/>
</dbReference>
<dbReference type="PRINTS" id="PR00328">
    <property type="entry name" value="SAR1GTPBP"/>
</dbReference>
<dbReference type="InterPro" id="IPR027417">
    <property type="entry name" value="P-loop_NTPase"/>
</dbReference>
<feature type="binding site" evidence="9">
    <location>
        <position position="23"/>
    </location>
    <ligand>
        <name>Mg(2+)</name>
        <dbReference type="ChEBI" id="CHEBI:18420"/>
    </ligand>
</feature>
<feature type="binding site" evidence="8">
    <location>
        <begin position="102"/>
        <end position="105"/>
    </location>
    <ligand>
        <name>GTP</name>
        <dbReference type="ChEBI" id="CHEBI:37565"/>
    </ligand>
</feature>
<reference evidence="11" key="2">
    <citation type="journal article" date="2008" name="Genome Biol.">
        <title>Improved genome assembly and evidence-based global gene model set for the chordate Ciona intestinalis: new insight into intron and operon populations.</title>
        <authorList>
            <person name="Satou Y."/>
            <person name="Mineta K."/>
            <person name="Ogasawara M."/>
            <person name="Sasakura Y."/>
            <person name="Shoguchi E."/>
            <person name="Ueno K."/>
            <person name="Yamada L."/>
            <person name="Matsumoto J."/>
            <person name="Wasserscheid J."/>
            <person name="Dewar K."/>
            <person name="Wiley G.B."/>
            <person name="Macmil S.L."/>
            <person name="Roe B.A."/>
            <person name="Zeller R.W."/>
            <person name="Hastings K.E."/>
            <person name="Lemaire P."/>
            <person name="Lindquist E."/>
            <person name="Endo T."/>
            <person name="Hotta K."/>
            <person name="Inaba K."/>
        </authorList>
    </citation>
    <scope>NUCLEOTIDE SEQUENCE [LARGE SCALE GENOMIC DNA]</scope>
    <source>
        <strain evidence="11">wild type</strain>
    </source>
</reference>
<keyword evidence="9" id="KW-0479">Metal-binding</keyword>
<dbReference type="InterPro" id="IPR006689">
    <property type="entry name" value="Small_GTPase_ARF/SAR"/>
</dbReference>
<comment type="subunit">
    <text evidence="5">Interacts with ARL14EP.</text>
</comment>
<evidence type="ECO:0000313" key="12">
    <source>
        <dbReference type="Proteomes" id="UP000008144"/>
    </source>
</evidence>
<evidence type="ECO:0000256" key="6">
    <source>
        <dbReference type="ARBA" id="ARBA00072405"/>
    </source>
</evidence>
<keyword evidence="9" id="KW-0460">Magnesium</keyword>
<protein>
    <recommendedName>
        <fullName evidence="6">ADP-ribosylation factor-like protein 14</fullName>
    </recommendedName>
    <alternativeName>
        <fullName evidence="7">ADP-ribosylation factor 7</fullName>
    </alternativeName>
</protein>
<dbReference type="AlphaFoldDB" id="F6S959"/>
<dbReference type="EMBL" id="EAAA01000475">
    <property type="status" value="NOT_ANNOTATED_CDS"/>
    <property type="molecule type" value="Genomic_DNA"/>
</dbReference>
<evidence type="ECO:0000256" key="3">
    <source>
        <dbReference type="ARBA" id="ARBA00023134"/>
    </source>
</evidence>
<dbReference type="SMART" id="SM00177">
    <property type="entry name" value="ARF"/>
    <property type="match status" value="1"/>
</dbReference>
<evidence type="ECO:0000256" key="7">
    <source>
        <dbReference type="ARBA" id="ARBA00077764"/>
    </source>
</evidence>
<dbReference type="GO" id="GO:0016192">
    <property type="term" value="P:vesicle-mediated transport"/>
    <property type="evidence" value="ECO:0000318"/>
    <property type="project" value="GO_Central"/>
</dbReference>
<evidence type="ECO:0000256" key="9">
    <source>
        <dbReference type="PIRSR" id="PIRSR606689-2"/>
    </source>
</evidence>
<dbReference type="FunFam" id="3.40.50.300:FF:000412">
    <property type="entry name" value="ADP-ribosylation factor 1"/>
    <property type="match status" value="1"/>
</dbReference>
<dbReference type="InterPro" id="IPR024156">
    <property type="entry name" value="Small_GTPase_ARF"/>
</dbReference>
<dbReference type="PROSITE" id="PS51417">
    <property type="entry name" value="ARF"/>
    <property type="match status" value="1"/>
</dbReference>
<dbReference type="Ensembl" id="ENSCINT00000026882.2">
    <property type="protein sequence ID" value="ENSCINP00000026636.2"/>
    <property type="gene ID" value="ENSCING00000014827.2"/>
</dbReference>
<evidence type="ECO:0000256" key="5">
    <source>
        <dbReference type="ARBA" id="ARBA00061881"/>
    </source>
</evidence>
<dbReference type="GO" id="GO:0005525">
    <property type="term" value="F:GTP binding"/>
    <property type="evidence" value="ECO:0000318"/>
    <property type="project" value="GO_Central"/>
</dbReference>
<dbReference type="GO" id="GO:0006886">
    <property type="term" value="P:intracellular protein transport"/>
    <property type="evidence" value="ECO:0000318"/>
    <property type="project" value="GO_Central"/>
</dbReference>
<sequence length="163" mass="18599">DFEGKTTITYKLALNEVVQTIPTIEFNVETVSPCKGLSLTIWDVGGQEILRKLWQHYYNNTDGFIYVVDSTDQVRFSEAKEELHNALEHDALRRVPVLVFANKQDMPYAVPVSKLADALELNKLDRDHKWHIQSCCAVTGDGLMEGFEVFASMMKEYKQVNAK</sequence>
<evidence type="ECO:0000256" key="1">
    <source>
        <dbReference type="ARBA" id="ARBA00010290"/>
    </source>
</evidence>
<dbReference type="InterPro" id="IPR005225">
    <property type="entry name" value="Small_GTP-bd"/>
</dbReference>